<dbReference type="PANTHER" id="PTHR28052:SF1">
    <property type="entry name" value="UPF0545 PROTEIN C22ORF39"/>
    <property type="match status" value="1"/>
</dbReference>
<gene>
    <name evidence="1" type="ORF">ACHAWO_010231</name>
</gene>
<keyword evidence="2" id="KW-1185">Reference proteome</keyword>
<protein>
    <submittedName>
        <fullName evidence="1">Uncharacterized protein</fullName>
    </submittedName>
</protein>
<name>A0ABD3Q5H2_9STRA</name>
<evidence type="ECO:0000313" key="2">
    <source>
        <dbReference type="Proteomes" id="UP001530400"/>
    </source>
</evidence>
<dbReference type="Pfam" id="PF11326">
    <property type="entry name" value="PANTS-like"/>
    <property type="match status" value="1"/>
</dbReference>
<dbReference type="Proteomes" id="UP001530400">
    <property type="component" value="Unassembled WGS sequence"/>
</dbReference>
<sequence>MSFLLSFLLPPFTGRKDEWTRCIGSGYQRDSLYRFGKFDACSAQWNDIKLAFKAKSASDEEEARKILEQTYYKQNLGSDLKVSPTAGYIWELKEKPGWDDA</sequence>
<dbReference type="AlphaFoldDB" id="A0ABD3Q5H2"/>
<proteinExistence type="predicted"/>
<dbReference type="EMBL" id="JALLPJ020000342">
    <property type="protein sequence ID" value="KAL3794796.1"/>
    <property type="molecule type" value="Genomic_DNA"/>
</dbReference>
<dbReference type="InterPro" id="IPR021475">
    <property type="entry name" value="Pants/Emi1-like"/>
</dbReference>
<accession>A0ABD3Q5H2</accession>
<dbReference type="PANTHER" id="PTHR28052">
    <property type="entry name" value="UPF0545 PROTEIN C22ORF39"/>
    <property type="match status" value="1"/>
</dbReference>
<organism evidence="1 2">
    <name type="scientific">Cyclotella atomus</name>
    <dbReference type="NCBI Taxonomy" id="382360"/>
    <lineage>
        <taxon>Eukaryota</taxon>
        <taxon>Sar</taxon>
        <taxon>Stramenopiles</taxon>
        <taxon>Ochrophyta</taxon>
        <taxon>Bacillariophyta</taxon>
        <taxon>Coscinodiscophyceae</taxon>
        <taxon>Thalassiosirophycidae</taxon>
        <taxon>Stephanodiscales</taxon>
        <taxon>Stephanodiscaceae</taxon>
        <taxon>Cyclotella</taxon>
    </lineage>
</organism>
<comment type="caution">
    <text evidence="1">The sequence shown here is derived from an EMBL/GenBank/DDBJ whole genome shotgun (WGS) entry which is preliminary data.</text>
</comment>
<reference evidence="1 2" key="1">
    <citation type="submission" date="2024-10" db="EMBL/GenBank/DDBJ databases">
        <title>Updated reference genomes for cyclostephanoid diatoms.</title>
        <authorList>
            <person name="Roberts W.R."/>
            <person name="Alverson A.J."/>
        </authorList>
    </citation>
    <scope>NUCLEOTIDE SEQUENCE [LARGE SCALE GENOMIC DNA]</scope>
    <source>
        <strain evidence="1 2">AJA010-31</strain>
    </source>
</reference>
<evidence type="ECO:0000313" key="1">
    <source>
        <dbReference type="EMBL" id="KAL3794796.1"/>
    </source>
</evidence>